<organism evidence="2 3">
    <name type="scientific">Pontibacter locisalis</name>
    <dbReference type="NCBI Taxonomy" id="1719035"/>
    <lineage>
        <taxon>Bacteria</taxon>
        <taxon>Pseudomonadati</taxon>
        <taxon>Bacteroidota</taxon>
        <taxon>Cytophagia</taxon>
        <taxon>Cytophagales</taxon>
        <taxon>Hymenobacteraceae</taxon>
        <taxon>Pontibacter</taxon>
    </lineage>
</organism>
<reference evidence="3" key="1">
    <citation type="journal article" date="2019" name="Int. J. Syst. Evol. Microbiol.">
        <title>The Global Catalogue of Microorganisms (GCM) 10K type strain sequencing project: providing services to taxonomists for standard genome sequencing and annotation.</title>
        <authorList>
            <consortium name="The Broad Institute Genomics Platform"/>
            <consortium name="The Broad Institute Genome Sequencing Center for Infectious Disease"/>
            <person name="Wu L."/>
            <person name="Ma J."/>
        </authorList>
    </citation>
    <scope>NUCLEOTIDE SEQUENCE [LARGE SCALE GENOMIC DNA]</scope>
    <source>
        <strain evidence="3">KCTC 42498</strain>
    </source>
</reference>
<feature type="chain" id="PRO_5046755029" description="PE-PGRS family protein" evidence="1">
    <location>
        <begin position="23"/>
        <end position="287"/>
    </location>
</feature>
<protein>
    <recommendedName>
        <fullName evidence="4">PE-PGRS family protein</fullName>
    </recommendedName>
</protein>
<accession>A0ABW5IRZ2</accession>
<dbReference type="PROSITE" id="PS51257">
    <property type="entry name" value="PROKAR_LIPOPROTEIN"/>
    <property type="match status" value="1"/>
</dbReference>
<keyword evidence="3" id="KW-1185">Reference proteome</keyword>
<dbReference type="Proteomes" id="UP001597544">
    <property type="component" value="Unassembled WGS sequence"/>
</dbReference>
<evidence type="ECO:0000256" key="1">
    <source>
        <dbReference type="SAM" id="SignalP"/>
    </source>
</evidence>
<evidence type="ECO:0000313" key="2">
    <source>
        <dbReference type="EMBL" id="MFD2515509.1"/>
    </source>
</evidence>
<evidence type="ECO:0008006" key="4">
    <source>
        <dbReference type="Google" id="ProtNLM"/>
    </source>
</evidence>
<dbReference type="RefSeq" id="WP_377510381.1">
    <property type="nucleotide sequence ID" value="NZ_JBHULU010000021.1"/>
</dbReference>
<feature type="signal peptide" evidence="1">
    <location>
        <begin position="1"/>
        <end position="22"/>
    </location>
</feature>
<proteinExistence type="predicted"/>
<name>A0ABW5IRZ2_9BACT</name>
<sequence>MKKPLAASNLLFLLLCSMYACKKEAPATEQPYLFEPTPLSWPIEPTISGTSGLADSKTCAEHLWVQEDGGSPTQLILLGYNGQIKRKMFLKGVVNRDWEELQAAGKDLFIADIGDNKQTHKTYTIYQFQEPSLDVDTVTDIRKIEFMYPDGSHDAEAFIVDPITKEIFILTKRDNPSRIYKLPVPFSYTSLNKAIYVGNLPYNGVVGAALSANGKEILLKTYTNIFYYTRPDDQPLLNALQKEGKILTYQVEPQGEAVAFTNSNSGFYTLSEQNSSSQASLYFYRRK</sequence>
<keyword evidence="1" id="KW-0732">Signal</keyword>
<comment type="caution">
    <text evidence="2">The sequence shown here is derived from an EMBL/GenBank/DDBJ whole genome shotgun (WGS) entry which is preliminary data.</text>
</comment>
<evidence type="ECO:0000313" key="3">
    <source>
        <dbReference type="Proteomes" id="UP001597544"/>
    </source>
</evidence>
<gene>
    <name evidence="2" type="ORF">ACFSRY_16670</name>
</gene>
<dbReference type="EMBL" id="JBHULU010000021">
    <property type="protein sequence ID" value="MFD2515509.1"/>
    <property type="molecule type" value="Genomic_DNA"/>
</dbReference>